<sequence length="301" mass="32097">MDARALETLRTVGTQGGVTAAAAVLHLTPSAVSQQVALLQREVGVPLTERVGRGLRLTPAGEALAEAAVDVAVALERARAACDEFLERPQGVVRVSAFQSGAQLLLPALLTRMEAIEGITLECTDEDVAQDDFVALTDRMDVVVAHRPDDGLGWAGGRAVQVVPLLREPLDVAVPLDHPLAGRSEVRPDDLRDLPWIAVREGFPVATVLGAVAARSGSAPRIVHRVNDFHVVEALVEAGHGVSLLPRYTFGGGARVRLVPLAGVRAGRRIDALLRRDRAERLVVRRVLDELRALAGEIDTA</sequence>
<organism evidence="6 7">
    <name type="scientific">Cellulomonas terrae</name>
    <dbReference type="NCBI Taxonomy" id="311234"/>
    <lineage>
        <taxon>Bacteria</taxon>
        <taxon>Bacillati</taxon>
        <taxon>Actinomycetota</taxon>
        <taxon>Actinomycetes</taxon>
        <taxon>Micrococcales</taxon>
        <taxon>Cellulomonadaceae</taxon>
        <taxon>Cellulomonas</taxon>
    </lineage>
</organism>
<keyword evidence="3" id="KW-0238">DNA-binding</keyword>
<gene>
    <name evidence="6" type="ORF">CTE05_31000</name>
</gene>
<keyword evidence="7" id="KW-1185">Reference proteome</keyword>
<dbReference type="OrthoDB" id="4131546at2"/>
<evidence type="ECO:0000313" key="7">
    <source>
        <dbReference type="Proteomes" id="UP000321049"/>
    </source>
</evidence>
<dbReference type="AlphaFoldDB" id="A0A511JPT2"/>
<dbReference type="GO" id="GO:0003700">
    <property type="term" value="F:DNA-binding transcription factor activity"/>
    <property type="evidence" value="ECO:0007669"/>
    <property type="project" value="InterPro"/>
</dbReference>
<comment type="caution">
    <text evidence="6">The sequence shown here is derived from an EMBL/GenBank/DDBJ whole genome shotgun (WGS) entry which is preliminary data.</text>
</comment>
<dbReference type="Pfam" id="PF03466">
    <property type="entry name" value="LysR_substrate"/>
    <property type="match status" value="1"/>
</dbReference>
<keyword evidence="4" id="KW-0804">Transcription</keyword>
<feature type="domain" description="HTH lysR-type" evidence="5">
    <location>
        <begin position="1"/>
        <end position="58"/>
    </location>
</feature>
<name>A0A511JPT2_9CELL</name>
<evidence type="ECO:0000313" key="6">
    <source>
        <dbReference type="EMBL" id="GEL99553.1"/>
    </source>
</evidence>
<dbReference type="PROSITE" id="PS50931">
    <property type="entry name" value="HTH_LYSR"/>
    <property type="match status" value="1"/>
</dbReference>
<evidence type="ECO:0000256" key="4">
    <source>
        <dbReference type="ARBA" id="ARBA00023163"/>
    </source>
</evidence>
<dbReference type="Gene3D" id="3.40.190.10">
    <property type="entry name" value="Periplasmic binding protein-like II"/>
    <property type="match status" value="2"/>
</dbReference>
<evidence type="ECO:0000259" key="5">
    <source>
        <dbReference type="PROSITE" id="PS50931"/>
    </source>
</evidence>
<evidence type="ECO:0000256" key="2">
    <source>
        <dbReference type="ARBA" id="ARBA00023015"/>
    </source>
</evidence>
<dbReference type="GO" id="GO:0003677">
    <property type="term" value="F:DNA binding"/>
    <property type="evidence" value="ECO:0007669"/>
    <property type="project" value="UniProtKB-KW"/>
</dbReference>
<dbReference type="InterPro" id="IPR036388">
    <property type="entry name" value="WH-like_DNA-bd_sf"/>
</dbReference>
<dbReference type="GO" id="GO:0032993">
    <property type="term" value="C:protein-DNA complex"/>
    <property type="evidence" value="ECO:0007669"/>
    <property type="project" value="TreeGrafter"/>
</dbReference>
<accession>A0A511JPT2</accession>
<dbReference type="PANTHER" id="PTHR30346">
    <property type="entry name" value="TRANSCRIPTIONAL DUAL REGULATOR HCAR-RELATED"/>
    <property type="match status" value="1"/>
</dbReference>
<dbReference type="InterPro" id="IPR036390">
    <property type="entry name" value="WH_DNA-bd_sf"/>
</dbReference>
<dbReference type="InterPro" id="IPR005119">
    <property type="entry name" value="LysR_subst-bd"/>
</dbReference>
<dbReference type="SUPFAM" id="SSF46785">
    <property type="entry name" value="Winged helix' DNA-binding domain"/>
    <property type="match status" value="1"/>
</dbReference>
<keyword evidence="2" id="KW-0805">Transcription regulation</keyword>
<dbReference type="EMBL" id="BJWH01000018">
    <property type="protein sequence ID" value="GEL99553.1"/>
    <property type="molecule type" value="Genomic_DNA"/>
</dbReference>
<dbReference type="Gene3D" id="1.10.10.10">
    <property type="entry name" value="Winged helix-like DNA-binding domain superfamily/Winged helix DNA-binding domain"/>
    <property type="match status" value="1"/>
</dbReference>
<dbReference type="RefSeq" id="WP_146847198.1">
    <property type="nucleotide sequence ID" value="NZ_BJWH01000018.1"/>
</dbReference>
<evidence type="ECO:0000256" key="1">
    <source>
        <dbReference type="ARBA" id="ARBA00009437"/>
    </source>
</evidence>
<comment type="similarity">
    <text evidence="1">Belongs to the LysR transcriptional regulatory family.</text>
</comment>
<evidence type="ECO:0000256" key="3">
    <source>
        <dbReference type="ARBA" id="ARBA00023125"/>
    </source>
</evidence>
<dbReference type="PANTHER" id="PTHR30346:SF29">
    <property type="entry name" value="LYSR SUBSTRATE-BINDING"/>
    <property type="match status" value="1"/>
</dbReference>
<protein>
    <submittedName>
        <fullName evidence="6">LysR family transcriptional regulator</fullName>
    </submittedName>
</protein>
<dbReference type="Proteomes" id="UP000321049">
    <property type="component" value="Unassembled WGS sequence"/>
</dbReference>
<proteinExistence type="inferred from homology"/>
<dbReference type="InterPro" id="IPR000847">
    <property type="entry name" value="LysR_HTH_N"/>
</dbReference>
<dbReference type="Pfam" id="PF00126">
    <property type="entry name" value="HTH_1"/>
    <property type="match status" value="1"/>
</dbReference>
<dbReference type="SUPFAM" id="SSF53850">
    <property type="entry name" value="Periplasmic binding protein-like II"/>
    <property type="match status" value="1"/>
</dbReference>
<reference evidence="6 7" key="1">
    <citation type="submission" date="2019-07" db="EMBL/GenBank/DDBJ databases">
        <title>Whole genome shotgun sequence of Cellulomonas terrae NBRC 100819.</title>
        <authorList>
            <person name="Hosoyama A."/>
            <person name="Uohara A."/>
            <person name="Ohji S."/>
            <person name="Ichikawa N."/>
        </authorList>
    </citation>
    <scope>NUCLEOTIDE SEQUENCE [LARGE SCALE GENOMIC DNA]</scope>
    <source>
        <strain evidence="6 7">NBRC 100819</strain>
    </source>
</reference>